<evidence type="ECO:0000313" key="2">
    <source>
        <dbReference type="Proteomes" id="UP001249394"/>
    </source>
</evidence>
<reference evidence="1 2" key="1">
    <citation type="submission" date="2023-09" db="EMBL/GenBank/DDBJ databases">
        <title>The genome sequence of Streptomyces anthocyanicus.</title>
        <authorList>
            <person name="Mo P."/>
        </authorList>
    </citation>
    <scope>NUCLEOTIDE SEQUENCE [LARGE SCALE GENOMIC DNA]</scope>
    <source>
        <strain evidence="1 2">JCM 4387</strain>
    </source>
</reference>
<protein>
    <submittedName>
        <fullName evidence="1">Uncharacterized protein</fullName>
    </submittedName>
</protein>
<gene>
    <name evidence="1" type="ORF">RI060_26845</name>
</gene>
<dbReference type="EMBL" id="CP134213">
    <property type="protein sequence ID" value="WND20728.1"/>
    <property type="molecule type" value="Genomic_DNA"/>
</dbReference>
<organism evidence="1 2">
    <name type="scientific">Streptomyces violaceus</name>
    <name type="common">Streptomyces venezuelae</name>
    <dbReference type="NCBI Taxonomy" id="1936"/>
    <lineage>
        <taxon>Bacteria</taxon>
        <taxon>Bacillati</taxon>
        <taxon>Actinomycetota</taxon>
        <taxon>Actinomycetes</taxon>
        <taxon>Kitasatosporales</taxon>
        <taxon>Streptomycetaceae</taxon>
        <taxon>Streptomyces</taxon>
    </lineage>
</organism>
<proteinExistence type="predicted"/>
<accession>A0ABY9UCV9</accession>
<keyword evidence="2" id="KW-1185">Reference proteome</keyword>
<evidence type="ECO:0000313" key="1">
    <source>
        <dbReference type="EMBL" id="WND20728.1"/>
    </source>
</evidence>
<sequence>MLDASNGKRVGLVPGQQLLAWADDDALIAWRCDPERCDPGKGEFRNQLVLVSLDGKSLTPLSGFRKADLHYSGRWTPVFSRR</sequence>
<name>A0ABY9UCV9_STRVL</name>
<dbReference type="Proteomes" id="UP001249394">
    <property type="component" value="Chromosome"/>
</dbReference>